<evidence type="ECO:0000313" key="3">
    <source>
        <dbReference type="Proteomes" id="UP000183002"/>
    </source>
</evidence>
<dbReference type="InterPro" id="IPR018653">
    <property type="entry name" value="ScfR_C"/>
</dbReference>
<dbReference type="SMART" id="SM00530">
    <property type="entry name" value="HTH_XRE"/>
    <property type="match status" value="1"/>
</dbReference>
<dbReference type="SUPFAM" id="SSF47413">
    <property type="entry name" value="lambda repressor-like DNA-binding domains"/>
    <property type="match status" value="1"/>
</dbReference>
<dbReference type="InterPro" id="IPR001387">
    <property type="entry name" value="Cro/C1-type_HTH"/>
</dbReference>
<dbReference type="InterPro" id="IPR010982">
    <property type="entry name" value="Lambda_DNA-bd_dom_sf"/>
</dbReference>
<dbReference type="Gene3D" id="1.10.260.40">
    <property type="entry name" value="lambda repressor-like DNA-binding domains"/>
    <property type="match status" value="1"/>
</dbReference>
<evidence type="ECO:0000259" key="1">
    <source>
        <dbReference type="PROSITE" id="PS50943"/>
    </source>
</evidence>
<feature type="domain" description="HTH cro/C1-type" evidence="1">
    <location>
        <begin position="11"/>
        <end position="65"/>
    </location>
</feature>
<dbReference type="AlphaFoldDB" id="A0A1H8D5S8"/>
<dbReference type="RefSeq" id="WP_050518432.1">
    <property type="nucleotide sequence ID" value="NZ_FOCO01000006.1"/>
</dbReference>
<protein>
    <recommendedName>
        <fullName evidence="1">HTH cro/C1-type domain-containing protein</fullName>
    </recommendedName>
</protein>
<dbReference type="Proteomes" id="UP000183002">
    <property type="component" value="Unassembled WGS sequence"/>
</dbReference>
<accession>A0A1H8D5S8</accession>
<gene>
    <name evidence="2" type="ORF">SAMN05216227_100666</name>
</gene>
<sequence length="431" mass="45063">MPLTGLTGSRVRERRLAAGIAQADLARAVGISASYLNLIEHNRRRIGGAVLDRLAAGLGVAPALLAEGAEGGAVQDLRAAATGAAAGAKPEVDRIDEFLGRFPGWADVLAGQYRRIGDLERMVAALNDRIGHDPHLSQALHEVLSAVSSVRSTAAILAETEDIDPDWRARFHGNLHMDSERLAVGAEALVAYLDGSEQEADTGGAAPQEELEGWLAAHGWHFAALEAGGAGAASLAGEIAQLASKAARDLASDWVRQAAADAAALPLAAFEAARAEAADPWILARKFGCDVLQVFRRVAFRPGAVEGLVLCDGAGTLLMRKPIAGFSLPRYGAACPLWPLYAALSRPMQPVAGVVEMPGFSRARFHVQAFCGVDYPAGFGGPEVRDAAMLIAPQALVAAEPALAVGTSCRICPRGGCPARRERSIVAEIAF</sequence>
<evidence type="ECO:0000313" key="2">
    <source>
        <dbReference type="EMBL" id="SEN01968.1"/>
    </source>
</evidence>
<organism evidence="2 3">
    <name type="scientific">Pseudorhodobacter antarcticus</name>
    <dbReference type="NCBI Taxonomy" id="1077947"/>
    <lineage>
        <taxon>Bacteria</taxon>
        <taxon>Pseudomonadati</taxon>
        <taxon>Pseudomonadota</taxon>
        <taxon>Alphaproteobacteria</taxon>
        <taxon>Rhodobacterales</taxon>
        <taxon>Paracoccaceae</taxon>
        <taxon>Pseudorhodobacter</taxon>
    </lineage>
</organism>
<dbReference type="PROSITE" id="PS50943">
    <property type="entry name" value="HTH_CROC1"/>
    <property type="match status" value="1"/>
</dbReference>
<dbReference type="Pfam" id="PF09856">
    <property type="entry name" value="ScfRs"/>
    <property type="match status" value="1"/>
</dbReference>
<dbReference type="STRING" id="1077947.SAMN05216227_100666"/>
<dbReference type="Pfam" id="PF01381">
    <property type="entry name" value="HTH_3"/>
    <property type="match status" value="1"/>
</dbReference>
<proteinExistence type="predicted"/>
<dbReference type="GO" id="GO:0003677">
    <property type="term" value="F:DNA binding"/>
    <property type="evidence" value="ECO:0007669"/>
    <property type="project" value="InterPro"/>
</dbReference>
<name>A0A1H8D5S8_9RHOB</name>
<dbReference type="CDD" id="cd00093">
    <property type="entry name" value="HTH_XRE"/>
    <property type="match status" value="1"/>
</dbReference>
<reference evidence="2 3" key="1">
    <citation type="submission" date="2016-10" db="EMBL/GenBank/DDBJ databases">
        <authorList>
            <person name="de Groot N.N."/>
        </authorList>
    </citation>
    <scope>NUCLEOTIDE SEQUENCE [LARGE SCALE GENOMIC DNA]</scope>
    <source>
        <strain evidence="2 3">CGMCC 1.10836</strain>
    </source>
</reference>
<dbReference type="OrthoDB" id="7790108at2"/>
<dbReference type="EMBL" id="FOCO01000006">
    <property type="protein sequence ID" value="SEN01968.1"/>
    <property type="molecule type" value="Genomic_DNA"/>
</dbReference>
<keyword evidence="3" id="KW-1185">Reference proteome</keyword>